<accession>A0A2R8AEX9</accession>
<evidence type="ECO:0000313" key="3">
    <source>
        <dbReference type="Proteomes" id="UP000244932"/>
    </source>
</evidence>
<dbReference type="RefSeq" id="WP_108783510.1">
    <property type="nucleotide sequence ID" value="NZ_OMKW01000004.1"/>
</dbReference>
<name>A0A2R8AEX9_9RHOB</name>
<proteinExistence type="predicted"/>
<organism evidence="2 3">
    <name type="scientific">Pontivivens insulae</name>
    <dbReference type="NCBI Taxonomy" id="1639689"/>
    <lineage>
        <taxon>Bacteria</taxon>
        <taxon>Pseudomonadati</taxon>
        <taxon>Pseudomonadota</taxon>
        <taxon>Alphaproteobacteria</taxon>
        <taxon>Rhodobacterales</taxon>
        <taxon>Paracoccaceae</taxon>
        <taxon>Pontivivens</taxon>
    </lineage>
</organism>
<evidence type="ECO:0000313" key="2">
    <source>
        <dbReference type="EMBL" id="SPF30811.1"/>
    </source>
</evidence>
<sequence>MLYIFIVAALAFFIYKLVVYQKRAKMRSSLRKEGELWYWTDTRGVEMFSRTHPDAEGGEWNKKTGDRRDWSIGFGGNDGDGWGGGFGGGDGGGGD</sequence>
<dbReference type="Proteomes" id="UP000244932">
    <property type="component" value="Unassembled WGS sequence"/>
</dbReference>
<reference evidence="2 3" key="1">
    <citation type="submission" date="2018-03" db="EMBL/GenBank/DDBJ databases">
        <authorList>
            <person name="Keele B.F."/>
        </authorList>
    </citation>
    <scope>NUCLEOTIDE SEQUENCE [LARGE SCALE GENOMIC DNA]</scope>
    <source>
        <strain evidence="2 3">CeCT 8812</strain>
    </source>
</reference>
<feature type="region of interest" description="Disordered" evidence="1">
    <location>
        <begin position="73"/>
        <end position="95"/>
    </location>
</feature>
<gene>
    <name evidence="2" type="ORF">POI8812_03155</name>
</gene>
<dbReference type="EMBL" id="OMKW01000004">
    <property type="protein sequence ID" value="SPF30811.1"/>
    <property type="molecule type" value="Genomic_DNA"/>
</dbReference>
<dbReference type="AlphaFoldDB" id="A0A2R8AEX9"/>
<protein>
    <submittedName>
        <fullName evidence="2">Uncharacterized protein</fullName>
    </submittedName>
</protein>
<evidence type="ECO:0000256" key="1">
    <source>
        <dbReference type="SAM" id="MobiDB-lite"/>
    </source>
</evidence>
<keyword evidence="3" id="KW-1185">Reference proteome</keyword>